<dbReference type="RefSeq" id="WP_249314841.1">
    <property type="nucleotide sequence ID" value="NZ_JACRSR010000001.1"/>
</dbReference>
<dbReference type="EMBL" id="JACRSR010000001">
    <property type="protein sequence ID" value="MBC8530830.1"/>
    <property type="molecule type" value="Genomic_DNA"/>
</dbReference>
<proteinExistence type="predicted"/>
<evidence type="ECO:0000313" key="1">
    <source>
        <dbReference type="EMBL" id="MBC8530830.1"/>
    </source>
</evidence>
<organism evidence="1 2">
    <name type="scientific">Gehongia tenuis</name>
    <dbReference type="NCBI Taxonomy" id="2763655"/>
    <lineage>
        <taxon>Bacteria</taxon>
        <taxon>Bacillati</taxon>
        <taxon>Bacillota</taxon>
        <taxon>Clostridia</taxon>
        <taxon>Christensenellales</taxon>
        <taxon>Christensenellaceae</taxon>
        <taxon>Gehongia</taxon>
    </lineage>
</organism>
<comment type="caution">
    <text evidence="1">The sequence shown here is derived from an EMBL/GenBank/DDBJ whole genome shotgun (WGS) entry which is preliminary data.</text>
</comment>
<sequence length="148" mass="16208">MNKHSRSVMVCVTDQLHCDRLIRAGGELARREGLALQVVSVQKPANVTPESMEALEHLFTVSKANGAEMTVLYQPDVAPTLIRCALKYRAVHILTGSPATLGKGAVISELWSALPEASCHVMDERGRLDTLKPFHSVQASINRLVHEN</sequence>
<protein>
    <submittedName>
        <fullName evidence="1">Uncharacterized protein</fullName>
    </submittedName>
</protein>
<accession>A0A926D1U0</accession>
<dbReference type="AlphaFoldDB" id="A0A926D1U0"/>
<evidence type="ECO:0000313" key="2">
    <source>
        <dbReference type="Proteomes" id="UP000623172"/>
    </source>
</evidence>
<name>A0A926D1U0_9FIRM</name>
<keyword evidence="2" id="KW-1185">Reference proteome</keyword>
<dbReference type="Proteomes" id="UP000623172">
    <property type="component" value="Unassembled WGS sequence"/>
</dbReference>
<reference evidence="1" key="1">
    <citation type="submission" date="2020-08" db="EMBL/GenBank/DDBJ databases">
        <title>Genome public.</title>
        <authorList>
            <person name="Liu C."/>
            <person name="Sun Q."/>
        </authorList>
    </citation>
    <scope>NUCLEOTIDE SEQUENCE</scope>
    <source>
        <strain evidence="1">NSJ-53</strain>
    </source>
</reference>
<gene>
    <name evidence="1" type="ORF">H8696_03115</name>
</gene>